<dbReference type="EMBL" id="KU194205">
    <property type="protein sequence ID" value="ALT58143.1"/>
    <property type="molecule type" value="Genomic_DNA"/>
</dbReference>
<reference evidence="1 2" key="1">
    <citation type="submission" date="2015-11" db="EMBL/GenBank/DDBJ databases">
        <title>Genomic identification of Escherichia phage JMPW2.</title>
        <authorList>
            <person name="Wang J."/>
            <person name="Lu S."/>
            <person name="Shen M."/>
            <person name="Zhu H."/>
            <person name="Le S."/>
            <person name="Li G."/>
            <person name="Tan Y."/>
            <person name="Zhao X."/>
            <person name="Shen W."/>
            <person name="Guo K."/>
            <person name="Yang Y."/>
            <person name="Li S."/>
            <person name="Li M."/>
            <person name="Zhu J."/>
            <person name="Rao X."/>
            <person name="Hu F."/>
        </authorList>
    </citation>
    <scope>NUCLEOTIDE SEQUENCE [LARGE SCALE GENOMIC DNA]</scope>
</reference>
<dbReference type="OrthoDB" id="26359at10239"/>
<organism evidence="1 2">
    <name type="scientific">Escherichia phage JMPW2</name>
    <dbReference type="NCBI Taxonomy" id="1772218"/>
    <lineage>
        <taxon>Viruses</taxon>
        <taxon>Duplodnaviria</taxon>
        <taxon>Heunggongvirae</taxon>
        <taxon>Uroviricota</taxon>
        <taxon>Caudoviricetes</taxon>
        <taxon>Drexlerviridae</taxon>
        <taxon>Tunavirinae</taxon>
        <taxon>Tunavirus</taxon>
        <taxon>Tunavirus JMPW2</taxon>
    </lineage>
</organism>
<dbReference type="Proteomes" id="UP000225226">
    <property type="component" value="Segment"/>
</dbReference>
<keyword evidence="2" id="KW-1185">Reference proteome</keyword>
<evidence type="ECO:0000313" key="2">
    <source>
        <dbReference type="Proteomes" id="UP000225226"/>
    </source>
</evidence>
<accession>A0A0U3E1Y8</accession>
<proteinExistence type="predicted"/>
<name>A0A0U3E1Y8_9CAUD</name>
<protein>
    <submittedName>
        <fullName evidence="1">Uncharacterized protein</fullName>
    </submittedName>
</protein>
<sequence>MMQNTKDESVKIEIKVTRNGETTRYKKRLNPGEAVIGRIAGVMIKAQEDEAIQG</sequence>
<gene>
    <name evidence="1" type="ORF">JMPW2_021</name>
</gene>
<evidence type="ECO:0000313" key="1">
    <source>
        <dbReference type="EMBL" id="ALT58143.1"/>
    </source>
</evidence>